<dbReference type="InterPro" id="IPR006268">
    <property type="entry name" value="DAHP_syn_2"/>
</dbReference>
<evidence type="ECO:0000259" key="2">
    <source>
        <dbReference type="Pfam" id="PF00793"/>
    </source>
</evidence>
<dbReference type="AlphaFoldDB" id="A0AAE6IIA1"/>
<dbReference type="GO" id="GO:0016832">
    <property type="term" value="F:aldehyde-lyase activity"/>
    <property type="evidence" value="ECO:0007669"/>
    <property type="project" value="InterPro"/>
</dbReference>
<dbReference type="SUPFAM" id="SSF51569">
    <property type="entry name" value="Aldolase"/>
    <property type="match status" value="1"/>
</dbReference>
<organism evidence="3 4">
    <name type="scientific">Leuconostoc carnosum</name>
    <dbReference type="NCBI Taxonomy" id="1252"/>
    <lineage>
        <taxon>Bacteria</taxon>
        <taxon>Bacillati</taxon>
        <taxon>Bacillota</taxon>
        <taxon>Bacilli</taxon>
        <taxon>Lactobacillales</taxon>
        <taxon>Lactobacillaceae</taxon>
        <taxon>Leuconostoc</taxon>
    </lineage>
</organism>
<dbReference type="NCBIfam" id="TIGR01361">
    <property type="entry name" value="DAHP_synth_Bsub"/>
    <property type="match status" value="1"/>
</dbReference>
<keyword evidence="1 3" id="KW-0808">Transferase</keyword>
<dbReference type="EC" id="2.5.1.54" evidence="3"/>
<reference evidence="3 4" key="1">
    <citation type="submission" date="2019-06" db="EMBL/GenBank/DDBJ databases">
        <title>Genome analyses of bacteria isolated from kimchi.</title>
        <authorList>
            <person name="Lee S."/>
            <person name="Ahn S."/>
            <person name="Roh S."/>
        </authorList>
    </citation>
    <scope>NUCLEOTIDE SEQUENCE [LARGE SCALE GENOMIC DNA]</scope>
    <source>
        <strain evidence="3 4">CBA3620</strain>
    </source>
</reference>
<dbReference type="GO" id="GO:0009073">
    <property type="term" value="P:aromatic amino acid family biosynthetic process"/>
    <property type="evidence" value="ECO:0007669"/>
    <property type="project" value="InterPro"/>
</dbReference>
<dbReference type="InterPro" id="IPR052899">
    <property type="entry name" value="Class-I_DAHP_synthase"/>
</dbReference>
<dbReference type="EMBL" id="CP042374">
    <property type="protein sequence ID" value="QEA32696.1"/>
    <property type="molecule type" value="Genomic_DNA"/>
</dbReference>
<dbReference type="GO" id="GO:0003849">
    <property type="term" value="F:3-deoxy-7-phosphoheptulonate synthase activity"/>
    <property type="evidence" value="ECO:0007669"/>
    <property type="project" value="UniProtKB-EC"/>
</dbReference>
<gene>
    <name evidence="3" type="primary">aroF</name>
    <name evidence="3" type="ORF">FGL89_00355</name>
</gene>
<name>A0AAE6IIA1_LEUCA</name>
<dbReference type="Pfam" id="PF00793">
    <property type="entry name" value="DAHP_synth_1"/>
    <property type="match status" value="1"/>
</dbReference>
<dbReference type="InterPro" id="IPR013785">
    <property type="entry name" value="Aldolase_TIM"/>
</dbReference>
<dbReference type="Proteomes" id="UP000321332">
    <property type="component" value="Chromosome"/>
</dbReference>
<dbReference type="Gene3D" id="3.20.20.70">
    <property type="entry name" value="Aldolase class I"/>
    <property type="match status" value="1"/>
</dbReference>
<dbReference type="NCBIfam" id="NF009239">
    <property type="entry name" value="PRK12595.1"/>
    <property type="match status" value="1"/>
</dbReference>
<dbReference type="InterPro" id="IPR006218">
    <property type="entry name" value="DAHP1/KDSA"/>
</dbReference>
<evidence type="ECO:0000313" key="4">
    <source>
        <dbReference type="Proteomes" id="UP000321332"/>
    </source>
</evidence>
<dbReference type="RefSeq" id="WP_014974437.1">
    <property type="nucleotide sequence ID" value="NZ_CP042374.1"/>
</dbReference>
<feature type="domain" description="DAHP synthetase I/KDSA" evidence="2">
    <location>
        <begin position="77"/>
        <end position="329"/>
    </location>
</feature>
<evidence type="ECO:0000256" key="1">
    <source>
        <dbReference type="ARBA" id="ARBA00022679"/>
    </source>
</evidence>
<dbReference type="OMA" id="QLQMDVA"/>
<dbReference type="GeneID" id="61186170"/>
<protein>
    <submittedName>
        <fullName evidence="3">3-deoxy-7-phosphoheptulonate synthase</fullName>
        <ecNumber evidence="3">2.5.1.54</ecNumber>
    </submittedName>
</protein>
<accession>A0AAE6IIA1</accession>
<evidence type="ECO:0000313" key="3">
    <source>
        <dbReference type="EMBL" id="QEA32696.1"/>
    </source>
</evidence>
<proteinExistence type="predicted"/>
<dbReference type="NCBIfam" id="NF006421">
    <property type="entry name" value="PRK08673.1"/>
    <property type="match status" value="1"/>
</dbReference>
<dbReference type="PANTHER" id="PTHR43018:SF1">
    <property type="entry name" value="PROTEIN AROA(G)"/>
    <property type="match status" value="1"/>
</dbReference>
<dbReference type="PANTHER" id="PTHR43018">
    <property type="entry name" value="PHOSPHO-2-DEHYDRO-3-DEOXYHEPTONATE ALDOLASE"/>
    <property type="match status" value="1"/>
</dbReference>
<sequence length="330" mass="35816">MILVTKDNETARKIAQEMDTDNPIKPVFVHGNRVALAGVKKLSDEQLRTLKAADVQIIEKHHAAIKSSRDFHPEDTIIKTQHSSIGGDDFTFMAGPDSIESPEHVLEMGRDVQLAGATILRGGAFKPRTSPYSFQGNGEVGLKAHRAAAAALGMDMVTEILDTRDVDLVDRYTDIFQVGTRNMQNFALLKALGQKRKPVVLKRGMSATIDDLLNAAEYIAAGGNDQIILMERGIRTYDNKYTRNTLDVSAIPVLRSLTHYPVIADASHAAGVSKFVEPLALAAIAAGAQGLMTEIHDDPAHAFVDGAQALTPAQFSQLADKARKVREAIQ</sequence>